<evidence type="ECO:0000256" key="13">
    <source>
        <dbReference type="ARBA" id="ARBA00047833"/>
    </source>
</evidence>
<dbReference type="InterPro" id="IPR005758">
    <property type="entry name" value="UDP-N-AcMur_Ala_ligase_MurC"/>
</dbReference>
<evidence type="ECO:0000256" key="12">
    <source>
        <dbReference type="ARBA" id="ARBA00023316"/>
    </source>
</evidence>
<dbReference type="GO" id="GO:0008360">
    <property type="term" value="P:regulation of cell shape"/>
    <property type="evidence" value="ECO:0007669"/>
    <property type="project" value="UniProtKB-KW"/>
</dbReference>
<keyword evidence="12 14" id="KW-0961">Cell wall biogenesis/degradation</keyword>
<evidence type="ECO:0000256" key="9">
    <source>
        <dbReference type="ARBA" id="ARBA00022960"/>
    </source>
</evidence>
<dbReference type="GO" id="GO:0005737">
    <property type="term" value="C:cytoplasm"/>
    <property type="evidence" value="ECO:0007669"/>
    <property type="project" value="UniProtKB-SubCell"/>
</dbReference>
<dbReference type="NCBIfam" id="TIGR01082">
    <property type="entry name" value="murC"/>
    <property type="match status" value="1"/>
</dbReference>
<evidence type="ECO:0000256" key="3">
    <source>
        <dbReference type="ARBA" id="ARBA00012211"/>
    </source>
</evidence>
<comment type="caution">
    <text evidence="18">The sequence shown here is derived from an EMBL/GenBank/DDBJ whole genome shotgun (WGS) entry which is preliminary data.</text>
</comment>
<dbReference type="EMBL" id="PFFQ01000066">
    <property type="protein sequence ID" value="PIW13711.1"/>
    <property type="molecule type" value="Genomic_DNA"/>
</dbReference>
<dbReference type="Pfam" id="PF01225">
    <property type="entry name" value="Mur_ligase"/>
    <property type="match status" value="1"/>
</dbReference>
<dbReference type="EC" id="6.3.2.8" evidence="3 14"/>
<evidence type="ECO:0000259" key="15">
    <source>
        <dbReference type="Pfam" id="PF01225"/>
    </source>
</evidence>
<evidence type="ECO:0000256" key="8">
    <source>
        <dbReference type="ARBA" id="ARBA00022840"/>
    </source>
</evidence>
<keyword evidence="7 14" id="KW-0547">Nucleotide-binding</keyword>
<dbReference type="Pfam" id="PF02875">
    <property type="entry name" value="Mur_ligase_C"/>
    <property type="match status" value="1"/>
</dbReference>
<dbReference type="InterPro" id="IPR050061">
    <property type="entry name" value="MurCDEF_pg_biosynth"/>
</dbReference>
<dbReference type="InterPro" id="IPR036615">
    <property type="entry name" value="Mur_ligase_C_dom_sf"/>
</dbReference>
<comment type="similarity">
    <text evidence="14">Belongs to the MurCDEF family.</text>
</comment>
<organism evidence="18 19">
    <name type="scientific">bacterium (Candidatus Blackallbacteria) CG17_big_fil_post_rev_8_21_14_2_50_48_46</name>
    <dbReference type="NCBI Taxonomy" id="2014261"/>
    <lineage>
        <taxon>Bacteria</taxon>
        <taxon>Candidatus Blackallbacteria</taxon>
    </lineage>
</organism>
<keyword evidence="9 14" id="KW-0133">Cell shape</keyword>
<dbReference type="InterPro" id="IPR000713">
    <property type="entry name" value="Mur_ligase_N"/>
</dbReference>
<keyword evidence="4 14" id="KW-0963">Cytoplasm</keyword>
<dbReference type="AlphaFoldDB" id="A0A2M7FWU0"/>
<evidence type="ECO:0000256" key="1">
    <source>
        <dbReference type="ARBA" id="ARBA00004496"/>
    </source>
</evidence>
<evidence type="ECO:0000313" key="18">
    <source>
        <dbReference type="EMBL" id="PIW13711.1"/>
    </source>
</evidence>
<dbReference type="GO" id="GO:0005524">
    <property type="term" value="F:ATP binding"/>
    <property type="evidence" value="ECO:0007669"/>
    <property type="project" value="UniProtKB-UniRule"/>
</dbReference>
<dbReference type="Gene3D" id="3.40.1190.10">
    <property type="entry name" value="Mur-like, catalytic domain"/>
    <property type="match status" value="1"/>
</dbReference>
<keyword evidence="5 14" id="KW-0436">Ligase</keyword>
<keyword evidence="10 14" id="KW-0573">Peptidoglycan synthesis</keyword>
<gene>
    <name evidence="14 18" type="primary">murC</name>
    <name evidence="18" type="ORF">COW36_23865</name>
</gene>
<dbReference type="Proteomes" id="UP000231019">
    <property type="component" value="Unassembled WGS sequence"/>
</dbReference>
<proteinExistence type="inferred from homology"/>
<evidence type="ECO:0000256" key="5">
    <source>
        <dbReference type="ARBA" id="ARBA00022598"/>
    </source>
</evidence>
<dbReference type="PANTHER" id="PTHR43445:SF3">
    <property type="entry name" value="UDP-N-ACETYLMURAMATE--L-ALANINE LIGASE"/>
    <property type="match status" value="1"/>
</dbReference>
<evidence type="ECO:0000259" key="16">
    <source>
        <dbReference type="Pfam" id="PF02875"/>
    </source>
</evidence>
<evidence type="ECO:0000256" key="10">
    <source>
        <dbReference type="ARBA" id="ARBA00022984"/>
    </source>
</evidence>
<evidence type="ECO:0000256" key="6">
    <source>
        <dbReference type="ARBA" id="ARBA00022618"/>
    </source>
</evidence>
<feature type="binding site" evidence="14">
    <location>
        <begin position="113"/>
        <end position="119"/>
    </location>
    <ligand>
        <name>ATP</name>
        <dbReference type="ChEBI" id="CHEBI:30616"/>
    </ligand>
</feature>
<comment type="pathway">
    <text evidence="2 14">Cell wall biogenesis; peptidoglycan biosynthesis.</text>
</comment>
<dbReference type="PANTHER" id="PTHR43445">
    <property type="entry name" value="UDP-N-ACETYLMURAMATE--L-ALANINE LIGASE-RELATED"/>
    <property type="match status" value="1"/>
</dbReference>
<dbReference type="InterPro" id="IPR036565">
    <property type="entry name" value="Mur-like_cat_sf"/>
</dbReference>
<dbReference type="SUPFAM" id="SSF53244">
    <property type="entry name" value="MurD-like peptide ligases, peptide-binding domain"/>
    <property type="match status" value="1"/>
</dbReference>
<dbReference type="SUPFAM" id="SSF51984">
    <property type="entry name" value="MurCD N-terminal domain"/>
    <property type="match status" value="1"/>
</dbReference>
<evidence type="ECO:0000259" key="17">
    <source>
        <dbReference type="Pfam" id="PF08245"/>
    </source>
</evidence>
<comment type="subcellular location">
    <subcellularLocation>
        <location evidence="1 14">Cytoplasm</location>
    </subcellularLocation>
</comment>
<evidence type="ECO:0000256" key="7">
    <source>
        <dbReference type="ARBA" id="ARBA00022741"/>
    </source>
</evidence>
<sequence length="493" mass="54289">MLKHFEQIHFIGIAGIGMSGLARILAARGKQVSGSDLKHNALTQSLEAQGAQIAVGHHAEHVPAGTEYVVVSTAISEENPEIQEARARHIPIIHRSEVLNYLLQTSRSLSITGTHGKTTTSALTSLILVEQGLDPTVVIGGEVPQLGTNALAGQGEFIVAEVDESDQSLRRLSSEVAVITNLEVDHLDHYQGLDEIIEAVAEFVSRQPENGRLVVNLDDAGVRLLLERLPESMRLRTLGFALEATDADYRVVQKELSPTGSRFEVEVRGESLGWFDLKIPGIHNIYNALAALSATHSLGVVSAQAIRTALASYQGVKRRFQLIGMLDTVSVIDDYAHHPSEIRATLSTAKLQNRHISVAFQPHRYSRTQALLQDFADSFELADRVILTDIYAASERPEDFQVSILDLVAKTRQTYPDKEVLYFASLPEIKTYLLENLIPDEMVLTIGAGNITDLSYDLVGNLQAKSSDSIEKMNEQKIVYAPVRRTHQERKVV</sequence>
<feature type="domain" description="Mur ligase N-terminal catalytic" evidence="15">
    <location>
        <begin position="8"/>
        <end position="104"/>
    </location>
</feature>
<dbReference type="GO" id="GO:0009252">
    <property type="term" value="P:peptidoglycan biosynthetic process"/>
    <property type="evidence" value="ECO:0007669"/>
    <property type="project" value="UniProtKB-UniRule"/>
</dbReference>
<dbReference type="Pfam" id="PF08245">
    <property type="entry name" value="Mur_ligase_M"/>
    <property type="match status" value="1"/>
</dbReference>
<evidence type="ECO:0000256" key="2">
    <source>
        <dbReference type="ARBA" id="ARBA00004752"/>
    </source>
</evidence>
<protein>
    <recommendedName>
        <fullName evidence="3 14">UDP-N-acetylmuramate--L-alanine ligase</fullName>
        <ecNumber evidence="3 14">6.3.2.8</ecNumber>
    </recommendedName>
    <alternativeName>
        <fullName evidence="14">UDP-N-acetylmuramoyl-L-alanine synthetase</fullName>
    </alternativeName>
</protein>
<feature type="domain" description="Mur ligase central" evidence="17">
    <location>
        <begin position="111"/>
        <end position="294"/>
    </location>
</feature>
<comment type="catalytic activity">
    <reaction evidence="13 14">
        <text>UDP-N-acetyl-alpha-D-muramate + L-alanine + ATP = UDP-N-acetyl-alpha-D-muramoyl-L-alanine + ADP + phosphate + H(+)</text>
        <dbReference type="Rhea" id="RHEA:23372"/>
        <dbReference type="ChEBI" id="CHEBI:15378"/>
        <dbReference type="ChEBI" id="CHEBI:30616"/>
        <dbReference type="ChEBI" id="CHEBI:43474"/>
        <dbReference type="ChEBI" id="CHEBI:57972"/>
        <dbReference type="ChEBI" id="CHEBI:70757"/>
        <dbReference type="ChEBI" id="CHEBI:83898"/>
        <dbReference type="ChEBI" id="CHEBI:456216"/>
        <dbReference type="EC" id="6.3.2.8"/>
    </reaction>
</comment>
<keyword evidence="6 14" id="KW-0132">Cell division</keyword>
<dbReference type="SUPFAM" id="SSF53623">
    <property type="entry name" value="MurD-like peptide ligases, catalytic domain"/>
    <property type="match status" value="1"/>
</dbReference>
<evidence type="ECO:0000256" key="14">
    <source>
        <dbReference type="HAMAP-Rule" id="MF_00046"/>
    </source>
</evidence>
<accession>A0A2M7FWU0</accession>
<evidence type="ECO:0000313" key="19">
    <source>
        <dbReference type="Proteomes" id="UP000231019"/>
    </source>
</evidence>
<keyword evidence="11 14" id="KW-0131">Cell cycle</keyword>
<name>A0A2M7FWU0_9BACT</name>
<dbReference type="UniPathway" id="UPA00219"/>
<comment type="function">
    <text evidence="14">Cell wall formation.</text>
</comment>
<dbReference type="GO" id="GO:0071555">
    <property type="term" value="P:cell wall organization"/>
    <property type="evidence" value="ECO:0007669"/>
    <property type="project" value="UniProtKB-KW"/>
</dbReference>
<keyword evidence="8 14" id="KW-0067">ATP-binding</keyword>
<dbReference type="InterPro" id="IPR013221">
    <property type="entry name" value="Mur_ligase_cen"/>
</dbReference>
<dbReference type="GO" id="GO:0008763">
    <property type="term" value="F:UDP-N-acetylmuramate-L-alanine ligase activity"/>
    <property type="evidence" value="ECO:0007669"/>
    <property type="project" value="UniProtKB-UniRule"/>
</dbReference>
<evidence type="ECO:0000256" key="4">
    <source>
        <dbReference type="ARBA" id="ARBA00022490"/>
    </source>
</evidence>
<dbReference type="HAMAP" id="MF_00046">
    <property type="entry name" value="MurC"/>
    <property type="match status" value="1"/>
</dbReference>
<evidence type="ECO:0000256" key="11">
    <source>
        <dbReference type="ARBA" id="ARBA00023306"/>
    </source>
</evidence>
<dbReference type="GO" id="GO:0051301">
    <property type="term" value="P:cell division"/>
    <property type="evidence" value="ECO:0007669"/>
    <property type="project" value="UniProtKB-KW"/>
</dbReference>
<reference evidence="18 19" key="1">
    <citation type="submission" date="2017-09" db="EMBL/GenBank/DDBJ databases">
        <title>Depth-based differentiation of microbial function through sediment-hosted aquifers and enrichment of novel symbionts in the deep terrestrial subsurface.</title>
        <authorList>
            <person name="Probst A.J."/>
            <person name="Ladd B."/>
            <person name="Jarett J.K."/>
            <person name="Geller-Mcgrath D.E."/>
            <person name="Sieber C.M."/>
            <person name="Emerson J.B."/>
            <person name="Anantharaman K."/>
            <person name="Thomas B.C."/>
            <person name="Malmstrom R."/>
            <person name="Stieglmeier M."/>
            <person name="Klingl A."/>
            <person name="Woyke T."/>
            <person name="Ryan C.M."/>
            <person name="Banfield J.F."/>
        </authorList>
    </citation>
    <scope>NUCLEOTIDE SEQUENCE [LARGE SCALE GENOMIC DNA]</scope>
    <source>
        <strain evidence="18">CG17_big_fil_post_rev_8_21_14_2_50_48_46</strain>
    </source>
</reference>
<dbReference type="InterPro" id="IPR004101">
    <property type="entry name" value="Mur_ligase_C"/>
</dbReference>
<feature type="domain" description="Mur ligase C-terminal" evidence="16">
    <location>
        <begin position="318"/>
        <end position="449"/>
    </location>
</feature>
<dbReference type="Gene3D" id="3.40.50.720">
    <property type="entry name" value="NAD(P)-binding Rossmann-like Domain"/>
    <property type="match status" value="1"/>
</dbReference>
<dbReference type="Gene3D" id="3.90.190.20">
    <property type="entry name" value="Mur ligase, C-terminal domain"/>
    <property type="match status" value="1"/>
</dbReference>